<dbReference type="PANTHER" id="PTHR43808:SF31">
    <property type="entry name" value="N-ACETYL-L-CITRULLINE DEACETYLASE"/>
    <property type="match status" value="1"/>
</dbReference>
<dbReference type="GO" id="GO:0046872">
    <property type="term" value="F:metal ion binding"/>
    <property type="evidence" value="ECO:0007669"/>
    <property type="project" value="UniProtKB-KW"/>
</dbReference>
<dbReference type="SUPFAM" id="SSF53187">
    <property type="entry name" value="Zn-dependent exopeptidases"/>
    <property type="match status" value="1"/>
</dbReference>
<dbReference type="InterPro" id="IPR050072">
    <property type="entry name" value="Peptidase_M20A"/>
</dbReference>
<evidence type="ECO:0000313" key="5">
    <source>
        <dbReference type="EMBL" id="PCK33711.1"/>
    </source>
</evidence>
<sequence length="393" mass="42984">MQERNNQISLQSTATRILQELVEAPSVTPCDSGLIITMARYLEELGFETTWFEVNGVRNLIAKQCFSEGPSFAFSGHVDVVPAEKAHWHTDPFKATVVDEVIYGRGVSDMKGGIAAMLSATRVLLSSAEKLKGTFYWLLTSDEEGEAEYGTKQIVERLGEAGVTIDACLVGEPTSHTRVGDVIRNGRRGSISGAIKIAGKAGHVAYPEQTVNAAHIAGKVVAILCDLAWSKDQPDVKTTLQVTGVTTTTDVDNIVPEACQVNFNVRYSHGYCNQEIIAMIERSLASFKDNLSVDWSRACNPYYTSADTEHAFLNLVEDAIVQCTARYPIVNTAGGTSDGRFFANGHTQIIECGVKNDTIHQANECLPINDLIKIEQIYLTILHSFFKDDNDPS</sequence>
<dbReference type="InterPro" id="IPR011650">
    <property type="entry name" value="Peptidase_M20_dimer"/>
</dbReference>
<dbReference type="Gene3D" id="3.40.630.10">
    <property type="entry name" value="Zn peptidases"/>
    <property type="match status" value="2"/>
</dbReference>
<keyword evidence="2" id="KW-0378">Hydrolase</keyword>
<evidence type="ECO:0000313" key="6">
    <source>
        <dbReference type="Proteomes" id="UP000228621"/>
    </source>
</evidence>
<keyword evidence="6" id="KW-1185">Reference proteome</keyword>
<feature type="domain" description="Peptidase M20 dimerisation" evidence="4">
    <location>
        <begin position="185"/>
        <end position="285"/>
    </location>
</feature>
<dbReference type="AlphaFoldDB" id="A0A2A5JWK0"/>
<keyword evidence="3" id="KW-0170">Cobalt</keyword>
<evidence type="ECO:0000256" key="2">
    <source>
        <dbReference type="ARBA" id="ARBA00022801"/>
    </source>
</evidence>
<dbReference type="GO" id="GO:0008777">
    <property type="term" value="F:acetylornithine deacetylase activity"/>
    <property type="evidence" value="ECO:0007669"/>
    <property type="project" value="TreeGrafter"/>
</dbReference>
<comment type="caution">
    <text evidence="5">The sequence shown here is derived from an EMBL/GenBank/DDBJ whole genome shotgun (WGS) entry which is preliminary data.</text>
</comment>
<keyword evidence="1" id="KW-0479">Metal-binding</keyword>
<dbReference type="PANTHER" id="PTHR43808">
    <property type="entry name" value="ACETYLORNITHINE DEACETYLASE"/>
    <property type="match status" value="1"/>
</dbReference>
<dbReference type="Pfam" id="PF01546">
    <property type="entry name" value="Peptidase_M20"/>
    <property type="match status" value="1"/>
</dbReference>
<dbReference type="Pfam" id="PF07687">
    <property type="entry name" value="M20_dimer"/>
    <property type="match status" value="1"/>
</dbReference>
<reference evidence="6" key="1">
    <citation type="journal article" date="2019" name="Genome Announc.">
        <title>Draft Genome Sequence of Pseudoalteromonas piscicida Strain 36Y ROTHPW, an Hypersaline Seawater Isolate from the South Coast of Sonora, Mexico.</title>
        <authorList>
            <person name="Sanchez-Diaz R."/>
            <person name="Molina-Garza Z.J."/>
            <person name="Cruz-Suarez L.E."/>
            <person name="Selvin J."/>
            <person name="Kiran G.S."/>
            <person name="Ibarra-Gamez J.C."/>
            <person name="Gomez-Gil B."/>
            <person name="Galaviz-Silva L."/>
        </authorList>
    </citation>
    <scope>NUCLEOTIDE SEQUENCE [LARGE SCALE GENOMIC DNA]</scope>
    <source>
        <strain evidence="6">36Y_RITHPW</strain>
    </source>
</reference>
<protein>
    <submittedName>
        <fullName evidence="5">Succinyl-diaminopimelate desuccinylase</fullName>
    </submittedName>
</protein>
<organism evidence="5 6">
    <name type="scientific">Pseudoalteromonas piscicida</name>
    <dbReference type="NCBI Taxonomy" id="43662"/>
    <lineage>
        <taxon>Bacteria</taxon>
        <taxon>Pseudomonadati</taxon>
        <taxon>Pseudomonadota</taxon>
        <taxon>Gammaproteobacteria</taxon>
        <taxon>Alteromonadales</taxon>
        <taxon>Pseudoalteromonadaceae</taxon>
        <taxon>Pseudoalteromonas</taxon>
    </lineage>
</organism>
<dbReference type="RefSeq" id="WP_099640109.1">
    <property type="nucleotide sequence ID" value="NZ_NKHF01000001.1"/>
</dbReference>
<dbReference type="EMBL" id="NKHF01000001">
    <property type="protein sequence ID" value="PCK33711.1"/>
    <property type="molecule type" value="Genomic_DNA"/>
</dbReference>
<evidence type="ECO:0000256" key="1">
    <source>
        <dbReference type="ARBA" id="ARBA00022723"/>
    </source>
</evidence>
<name>A0A2A5JWK0_PSEO7</name>
<gene>
    <name evidence="5" type="ORF">CEX98_00065</name>
</gene>
<accession>A0A2A5JWK0</accession>
<dbReference type="Proteomes" id="UP000228621">
    <property type="component" value="Unassembled WGS sequence"/>
</dbReference>
<dbReference type="SUPFAM" id="SSF55031">
    <property type="entry name" value="Bacterial exopeptidase dimerisation domain"/>
    <property type="match status" value="1"/>
</dbReference>
<dbReference type="GO" id="GO:0006526">
    <property type="term" value="P:L-arginine biosynthetic process"/>
    <property type="evidence" value="ECO:0007669"/>
    <property type="project" value="TreeGrafter"/>
</dbReference>
<evidence type="ECO:0000256" key="3">
    <source>
        <dbReference type="ARBA" id="ARBA00023285"/>
    </source>
</evidence>
<dbReference type="InterPro" id="IPR002933">
    <property type="entry name" value="Peptidase_M20"/>
</dbReference>
<dbReference type="NCBIfam" id="NF009557">
    <property type="entry name" value="PRK13009.1"/>
    <property type="match status" value="1"/>
</dbReference>
<dbReference type="InterPro" id="IPR036264">
    <property type="entry name" value="Bact_exopeptidase_dim_dom"/>
</dbReference>
<dbReference type="Gene3D" id="3.30.70.360">
    <property type="match status" value="1"/>
</dbReference>
<dbReference type="OrthoDB" id="9809784at2"/>
<evidence type="ECO:0000259" key="4">
    <source>
        <dbReference type="Pfam" id="PF07687"/>
    </source>
</evidence>
<proteinExistence type="predicted"/>